<dbReference type="GO" id="GO:0016491">
    <property type="term" value="F:oxidoreductase activity"/>
    <property type="evidence" value="ECO:0007669"/>
    <property type="project" value="UniProtKB-KW"/>
</dbReference>
<organism evidence="7 8">
    <name type="scientific">Amblyomma americanum</name>
    <name type="common">Lone star tick</name>
    <dbReference type="NCBI Taxonomy" id="6943"/>
    <lineage>
        <taxon>Eukaryota</taxon>
        <taxon>Metazoa</taxon>
        <taxon>Ecdysozoa</taxon>
        <taxon>Arthropoda</taxon>
        <taxon>Chelicerata</taxon>
        <taxon>Arachnida</taxon>
        <taxon>Acari</taxon>
        <taxon>Parasitiformes</taxon>
        <taxon>Ixodida</taxon>
        <taxon>Ixodoidea</taxon>
        <taxon>Ixodidae</taxon>
        <taxon>Amblyomminae</taxon>
        <taxon>Amblyomma</taxon>
    </lineage>
</organism>
<dbReference type="Gene3D" id="3.90.380.10">
    <property type="entry name" value="Naphthalene 1,2-dioxygenase Alpha Subunit, Chain A, domain 1"/>
    <property type="match status" value="1"/>
</dbReference>
<name>A0AAQ4EP44_AMBAM</name>
<reference evidence="7 8" key="1">
    <citation type="journal article" date="2023" name="Arcadia Sci">
        <title>De novo assembly of a long-read Amblyomma americanum tick genome.</title>
        <authorList>
            <person name="Chou S."/>
            <person name="Poskanzer K.E."/>
            <person name="Rollins M."/>
            <person name="Thuy-Boun P.S."/>
        </authorList>
    </citation>
    <scope>NUCLEOTIDE SEQUENCE [LARGE SCALE GENOMIC DNA]</scope>
    <source>
        <strain evidence="7">F_SG_1</strain>
        <tissue evidence="7">Salivary glands</tissue>
    </source>
</reference>
<proteinExistence type="predicted"/>
<dbReference type="GO" id="GO:0005737">
    <property type="term" value="C:cytoplasm"/>
    <property type="evidence" value="ECO:0007669"/>
    <property type="project" value="TreeGrafter"/>
</dbReference>
<protein>
    <recommendedName>
        <fullName evidence="6">3-ketosteroid-9-alpha-monooxygenase oxygenase component-like C-terminal domain-containing protein</fullName>
    </recommendedName>
</protein>
<keyword evidence="2" id="KW-0812">Transmembrane</keyword>
<dbReference type="SUPFAM" id="SSF55961">
    <property type="entry name" value="Bet v1-like"/>
    <property type="match status" value="1"/>
</dbReference>
<dbReference type="PANTHER" id="PTHR21266">
    <property type="entry name" value="IRON-SULFUR DOMAIN CONTAINING PROTEIN"/>
    <property type="match status" value="1"/>
</dbReference>
<dbReference type="AlphaFoldDB" id="A0AAQ4EP44"/>
<evidence type="ECO:0000256" key="2">
    <source>
        <dbReference type="ARBA" id="ARBA00022692"/>
    </source>
</evidence>
<evidence type="ECO:0000256" key="3">
    <source>
        <dbReference type="ARBA" id="ARBA00022989"/>
    </source>
</evidence>
<keyword evidence="8" id="KW-1185">Reference proteome</keyword>
<feature type="domain" description="3-ketosteroid-9-alpha-monooxygenase oxygenase component-like C-terminal" evidence="6">
    <location>
        <begin position="26"/>
        <end position="241"/>
    </location>
</feature>
<dbReference type="Proteomes" id="UP001321473">
    <property type="component" value="Unassembled WGS sequence"/>
</dbReference>
<keyword evidence="3" id="KW-1133">Transmembrane helix</keyword>
<accession>A0AAQ4EP44</accession>
<dbReference type="GO" id="GO:0016020">
    <property type="term" value="C:membrane"/>
    <property type="evidence" value="ECO:0007669"/>
    <property type="project" value="UniProtKB-SubCell"/>
</dbReference>
<keyword evidence="5" id="KW-0472">Membrane</keyword>
<dbReference type="InterPro" id="IPR050584">
    <property type="entry name" value="Cholesterol_7-desaturase"/>
</dbReference>
<dbReference type="EMBL" id="JARKHS020012930">
    <property type="protein sequence ID" value="KAK8776451.1"/>
    <property type="molecule type" value="Genomic_DNA"/>
</dbReference>
<keyword evidence="4" id="KW-0560">Oxidoreductase</keyword>
<gene>
    <name evidence="7" type="ORF">V5799_030204</name>
</gene>
<comment type="caution">
    <text evidence="7">The sequence shown here is derived from an EMBL/GenBank/DDBJ whole genome shotgun (WGS) entry which is preliminary data.</text>
</comment>
<dbReference type="GO" id="GO:0008203">
    <property type="term" value="P:cholesterol metabolic process"/>
    <property type="evidence" value="ECO:0007669"/>
    <property type="project" value="InterPro"/>
</dbReference>
<dbReference type="Pfam" id="PF19298">
    <property type="entry name" value="KshA_C"/>
    <property type="match status" value="1"/>
</dbReference>
<evidence type="ECO:0000256" key="5">
    <source>
        <dbReference type="ARBA" id="ARBA00023136"/>
    </source>
</evidence>
<dbReference type="PANTHER" id="PTHR21266:SF32">
    <property type="entry name" value="CHOLESTEROL 7-DESATURASE NVD"/>
    <property type="match status" value="1"/>
</dbReference>
<evidence type="ECO:0000259" key="6">
    <source>
        <dbReference type="Pfam" id="PF19298"/>
    </source>
</evidence>
<evidence type="ECO:0000313" key="7">
    <source>
        <dbReference type="EMBL" id="KAK8776451.1"/>
    </source>
</evidence>
<sequence length="258" mass="30118">MTSALVPEFVKATKWKSREALGLVFVWHHADGADPSWELPDVEEVERGPWKQEHRFEHIVETHIQDIAENGADIGHFNQIHRASCFLTSEQFQRTLGNSWWGRLVNHSWQATWTPHEHTATVDVAACVSVLGTCPEFLKHRVEVLQVGPALVLVRMRSRHGDCLIVQSLTPLAPFRVRLVHRFYPEPQLPWIIRRLNVIGFRHMVERDIAVWNHKAYLKHPALVKEDRMIVAFRKWFSQFYSESSPKWQDVGEKSLEW</sequence>
<evidence type="ECO:0000313" key="8">
    <source>
        <dbReference type="Proteomes" id="UP001321473"/>
    </source>
</evidence>
<comment type="subcellular location">
    <subcellularLocation>
        <location evidence="1">Membrane</location>
    </subcellularLocation>
</comment>
<dbReference type="InterPro" id="IPR045605">
    <property type="entry name" value="KshA-like_C"/>
</dbReference>
<evidence type="ECO:0000256" key="1">
    <source>
        <dbReference type="ARBA" id="ARBA00004370"/>
    </source>
</evidence>
<evidence type="ECO:0000256" key="4">
    <source>
        <dbReference type="ARBA" id="ARBA00023002"/>
    </source>
</evidence>